<evidence type="ECO:0000313" key="2">
    <source>
        <dbReference type="EMBL" id="EDW04330.1"/>
    </source>
</evidence>
<keyword evidence="3" id="KW-1185">Reference proteome</keyword>
<organism evidence="3">
    <name type="scientific">Drosophila grimshawi</name>
    <name type="common">Hawaiian fruit fly</name>
    <name type="synonym">Idiomyia grimshawi</name>
    <dbReference type="NCBI Taxonomy" id="7222"/>
    <lineage>
        <taxon>Eukaryota</taxon>
        <taxon>Metazoa</taxon>
        <taxon>Ecdysozoa</taxon>
        <taxon>Arthropoda</taxon>
        <taxon>Hexapoda</taxon>
        <taxon>Insecta</taxon>
        <taxon>Pterygota</taxon>
        <taxon>Neoptera</taxon>
        <taxon>Endopterygota</taxon>
        <taxon>Diptera</taxon>
        <taxon>Brachycera</taxon>
        <taxon>Muscomorpha</taxon>
        <taxon>Ephydroidea</taxon>
        <taxon>Drosophilidae</taxon>
        <taxon>Drosophila</taxon>
        <taxon>Hawaiian Drosophila</taxon>
    </lineage>
</organism>
<sequence length="179" mass="19821">MVWSKTHHPNNWIFATHSVMELQAVCNGTPSTVQLMDTGLLSLSSGCTARNSEISINTFNIIISHVRKGYAHFGNIIEPNTTQINISENKVQECKDLDDLQLTLNALNKQKLPDQTGSVQDQHIAAYAALVVSVLMLLAYTLRKQRFWTLQSAATRNEAAITPVPSASPRRFTLDLDDG</sequence>
<dbReference type="InParanoid" id="B4K067"/>
<evidence type="ECO:0000313" key="3">
    <source>
        <dbReference type="Proteomes" id="UP000001070"/>
    </source>
</evidence>
<dbReference type="PhylomeDB" id="B4K067"/>
<protein>
    <submittedName>
        <fullName evidence="2">GH25216</fullName>
    </submittedName>
</protein>
<dbReference type="HOGENOM" id="CLU_1653941_0_0_1"/>
<gene>
    <name evidence="2" type="primary">Dgri\GH25216</name>
    <name evidence="2" type="ORF">Dgri_GH25216</name>
</gene>
<reference evidence="2 3" key="1">
    <citation type="journal article" date="2007" name="Nature">
        <title>Evolution of genes and genomes on the Drosophila phylogeny.</title>
        <authorList>
            <consortium name="Drosophila 12 Genomes Consortium"/>
            <person name="Clark A.G."/>
            <person name="Eisen M.B."/>
            <person name="Smith D.R."/>
            <person name="Bergman C.M."/>
            <person name="Oliver B."/>
            <person name="Markow T.A."/>
            <person name="Kaufman T.C."/>
            <person name="Kellis M."/>
            <person name="Gelbart W."/>
            <person name="Iyer V.N."/>
            <person name="Pollard D.A."/>
            <person name="Sackton T.B."/>
            <person name="Larracuente A.M."/>
            <person name="Singh N.D."/>
            <person name="Abad J.P."/>
            <person name="Abt D.N."/>
            <person name="Adryan B."/>
            <person name="Aguade M."/>
            <person name="Akashi H."/>
            <person name="Anderson W.W."/>
            <person name="Aquadro C.F."/>
            <person name="Ardell D.H."/>
            <person name="Arguello R."/>
            <person name="Artieri C.G."/>
            <person name="Barbash D.A."/>
            <person name="Barker D."/>
            <person name="Barsanti P."/>
            <person name="Batterham P."/>
            <person name="Batzoglou S."/>
            <person name="Begun D."/>
            <person name="Bhutkar A."/>
            <person name="Blanco E."/>
            <person name="Bosak S.A."/>
            <person name="Bradley R.K."/>
            <person name="Brand A.D."/>
            <person name="Brent M.R."/>
            <person name="Brooks A.N."/>
            <person name="Brown R.H."/>
            <person name="Butlin R.K."/>
            <person name="Caggese C."/>
            <person name="Calvi B.R."/>
            <person name="Bernardo de Carvalho A."/>
            <person name="Caspi A."/>
            <person name="Castrezana S."/>
            <person name="Celniker S.E."/>
            <person name="Chang J.L."/>
            <person name="Chapple C."/>
            <person name="Chatterji S."/>
            <person name="Chinwalla A."/>
            <person name="Civetta A."/>
            <person name="Clifton S.W."/>
            <person name="Comeron J.M."/>
            <person name="Costello J.C."/>
            <person name="Coyne J.A."/>
            <person name="Daub J."/>
            <person name="David R.G."/>
            <person name="Delcher A.L."/>
            <person name="Delehaunty K."/>
            <person name="Do C.B."/>
            <person name="Ebling H."/>
            <person name="Edwards K."/>
            <person name="Eickbush T."/>
            <person name="Evans J.D."/>
            <person name="Filipski A."/>
            <person name="Findeiss S."/>
            <person name="Freyhult E."/>
            <person name="Fulton L."/>
            <person name="Fulton R."/>
            <person name="Garcia A.C."/>
            <person name="Gardiner A."/>
            <person name="Garfield D.A."/>
            <person name="Garvin B.E."/>
            <person name="Gibson G."/>
            <person name="Gilbert D."/>
            <person name="Gnerre S."/>
            <person name="Godfrey J."/>
            <person name="Good R."/>
            <person name="Gotea V."/>
            <person name="Gravely B."/>
            <person name="Greenberg A.J."/>
            <person name="Griffiths-Jones S."/>
            <person name="Gross S."/>
            <person name="Guigo R."/>
            <person name="Gustafson E.A."/>
            <person name="Haerty W."/>
            <person name="Hahn M.W."/>
            <person name="Halligan D.L."/>
            <person name="Halpern A.L."/>
            <person name="Halter G.M."/>
            <person name="Han M.V."/>
            <person name="Heger A."/>
            <person name="Hillier L."/>
            <person name="Hinrichs A.S."/>
            <person name="Holmes I."/>
            <person name="Hoskins R.A."/>
            <person name="Hubisz M.J."/>
            <person name="Hultmark D."/>
            <person name="Huntley M.A."/>
            <person name="Jaffe D.B."/>
            <person name="Jagadeeshan S."/>
            <person name="Jeck W.R."/>
            <person name="Johnson J."/>
            <person name="Jones C.D."/>
            <person name="Jordan W.C."/>
            <person name="Karpen G.H."/>
            <person name="Kataoka E."/>
            <person name="Keightley P.D."/>
            <person name="Kheradpour P."/>
            <person name="Kirkness E.F."/>
            <person name="Koerich L.B."/>
            <person name="Kristiansen K."/>
            <person name="Kudrna D."/>
            <person name="Kulathinal R.J."/>
            <person name="Kumar S."/>
            <person name="Kwok R."/>
            <person name="Lander E."/>
            <person name="Langley C.H."/>
            <person name="Lapoint R."/>
            <person name="Lazzaro B.P."/>
            <person name="Lee S.J."/>
            <person name="Levesque L."/>
            <person name="Li R."/>
            <person name="Lin C.F."/>
            <person name="Lin M.F."/>
            <person name="Lindblad-Toh K."/>
            <person name="Llopart A."/>
            <person name="Long M."/>
            <person name="Low L."/>
            <person name="Lozovsky E."/>
            <person name="Lu J."/>
            <person name="Luo M."/>
            <person name="Machado C.A."/>
            <person name="Makalowski W."/>
            <person name="Marzo M."/>
            <person name="Matsuda M."/>
            <person name="Matzkin L."/>
            <person name="McAllister B."/>
            <person name="McBride C.S."/>
            <person name="McKernan B."/>
            <person name="McKernan K."/>
            <person name="Mendez-Lago M."/>
            <person name="Minx P."/>
            <person name="Mollenhauer M.U."/>
            <person name="Montooth K."/>
            <person name="Mount S.M."/>
            <person name="Mu X."/>
            <person name="Myers E."/>
            <person name="Negre B."/>
            <person name="Newfeld S."/>
            <person name="Nielsen R."/>
            <person name="Noor M.A."/>
            <person name="O'Grady P."/>
            <person name="Pachter L."/>
            <person name="Papaceit M."/>
            <person name="Parisi M.J."/>
            <person name="Parisi M."/>
            <person name="Parts L."/>
            <person name="Pedersen J.S."/>
            <person name="Pesole G."/>
            <person name="Phillippy A.M."/>
            <person name="Ponting C.P."/>
            <person name="Pop M."/>
            <person name="Porcelli D."/>
            <person name="Powell J.R."/>
            <person name="Prohaska S."/>
            <person name="Pruitt K."/>
            <person name="Puig M."/>
            <person name="Quesneville H."/>
            <person name="Ram K.R."/>
            <person name="Rand D."/>
            <person name="Rasmussen M.D."/>
            <person name="Reed L.K."/>
            <person name="Reenan R."/>
            <person name="Reily A."/>
            <person name="Remington K.A."/>
            <person name="Rieger T.T."/>
            <person name="Ritchie M.G."/>
            <person name="Robin C."/>
            <person name="Rogers Y.H."/>
            <person name="Rohde C."/>
            <person name="Rozas J."/>
            <person name="Rubenfield M.J."/>
            <person name="Ruiz A."/>
            <person name="Russo S."/>
            <person name="Salzberg S.L."/>
            <person name="Sanchez-Gracia A."/>
            <person name="Saranga D.J."/>
            <person name="Sato H."/>
            <person name="Schaeffer S.W."/>
            <person name="Schatz M.C."/>
            <person name="Schlenke T."/>
            <person name="Schwartz R."/>
            <person name="Segarra C."/>
            <person name="Singh R.S."/>
            <person name="Sirot L."/>
            <person name="Sirota M."/>
            <person name="Sisneros N.B."/>
            <person name="Smith C.D."/>
            <person name="Smith T.F."/>
            <person name="Spieth J."/>
            <person name="Stage D.E."/>
            <person name="Stark A."/>
            <person name="Stephan W."/>
            <person name="Strausberg R.L."/>
            <person name="Strempel S."/>
            <person name="Sturgill D."/>
            <person name="Sutton G."/>
            <person name="Sutton G.G."/>
            <person name="Tao W."/>
            <person name="Teichmann S."/>
            <person name="Tobari Y.N."/>
            <person name="Tomimura Y."/>
            <person name="Tsolas J.M."/>
            <person name="Valente V.L."/>
            <person name="Venter E."/>
            <person name="Venter J.C."/>
            <person name="Vicario S."/>
            <person name="Vieira F.G."/>
            <person name="Vilella A.J."/>
            <person name="Villasante A."/>
            <person name="Walenz B."/>
            <person name="Wang J."/>
            <person name="Wasserman M."/>
            <person name="Watts T."/>
            <person name="Wilson D."/>
            <person name="Wilson R.K."/>
            <person name="Wing R.A."/>
            <person name="Wolfner M.F."/>
            <person name="Wong A."/>
            <person name="Wong G.K."/>
            <person name="Wu C.I."/>
            <person name="Wu G."/>
            <person name="Yamamoto D."/>
            <person name="Yang H.P."/>
            <person name="Yang S.P."/>
            <person name="Yorke J.A."/>
            <person name="Yoshida K."/>
            <person name="Zdobnov E."/>
            <person name="Zhang P."/>
            <person name="Zhang Y."/>
            <person name="Zimin A.V."/>
            <person name="Baldwin J."/>
            <person name="Abdouelleil A."/>
            <person name="Abdulkadir J."/>
            <person name="Abebe A."/>
            <person name="Abera B."/>
            <person name="Abreu J."/>
            <person name="Acer S.C."/>
            <person name="Aftuck L."/>
            <person name="Alexander A."/>
            <person name="An P."/>
            <person name="Anderson E."/>
            <person name="Anderson S."/>
            <person name="Arachi H."/>
            <person name="Azer M."/>
            <person name="Bachantsang P."/>
            <person name="Barry A."/>
            <person name="Bayul T."/>
            <person name="Berlin A."/>
            <person name="Bessette D."/>
            <person name="Bloom T."/>
            <person name="Blye J."/>
            <person name="Boguslavskiy L."/>
            <person name="Bonnet C."/>
            <person name="Boukhgalter B."/>
            <person name="Bourzgui I."/>
            <person name="Brown A."/>
            <person name="Cahill P."/>
            <person name="Channer S."/>
            <person name="Cheshatsang Y."/>
            <person name="Chuda L."/>
            <person name="Citroen M."/>
            <person name="Collymore A."/>
            <person name="Cooke P."/>
            <person name="Costello M."/>
            <person name="D'Aco K."/>
            <person name="Daza R."/>
            <person name="De Haan G."/>
            <person name="DeGray S."/>
            <person name="DeMaso C."/>
            <person name="Dhargay N."/>
            <person name="Dooley K."/>
            <person name="Dooley E."/>
            <person name="Doricent M."/>
            <person name="Dorje P."/>
            <person name="Dorjee K."/>
            <person name="Dupes A."/>
            <person name="Elong R."/>
            <person name="Falk J."/>
            <person name="Farina A."/>
            <person name="Faro S."/>
            <person name="Ferguson D."/>
            <person name="Fisher S."/>
            <person name="Foley C.D."/>
            <person name="Franke A."/>
            <person name="Friedrich D."/>
            <person name="Gadbois L."/>
            <person name="Gearin G."/>
            <person name="Gearin C.R."/>
            <person name="Giannoukos G."/>
            <person name="Goode T."/>
            <person name="Graham J."/>
            <person name="Grandbois E."/>
            <person name="Grewal S."/>
            <person name="Gyaltsen K."/>
            <person name="Hafez N."/>
            <person name="Hagos B."/>
            <person name="Hall J."/>
            <person name="Henson C."/>
            <person name="Hollinger A."/>
            <person name="Honan T."/>
            <person name="Huard M.D."/>
            <person name="Hughes L."/>
            <person name="Hurhula B."/>
            <person name="Husby M.E."/>
            <person name="Kamat A."/>
            <person name="Kanga B."/>
            <person name="Kashin S."/>
            <person name="Khazanovich D."/>
            <person name="Kisner P."/>
            <person name="Lance K."/>
            <person name="Lara M."/>
            <person name="Lee W."/>
            <person name="Lennon N."/>
            <person name="Letendre F."/>
            <person name="LeVine R."/>
            <person name="Lipovsky A."/>
            <person name="Liu X."/>
            <person name="Liu J."/>
            <person name="Liu S."/>
            <person name="Lokyitsang T."/>
            <person name="Lokyitsang Y."/>
            <person name="Lubonja R."/>
            <person name="Lui A."/>
            <person name="MacDonald P."/>
            <person name="Magnisalis V."/>
            <person name="Maru K."/>
            <person name="Matthews C."/>
            <person name="McCusker W."/>
            <person name="McDonough S."/>
            <person name="Mehta T."/>
            <person name="Meldrim J."/>
            <person name="Meneus L."/>
            <person name="Mihai O."/>
            <person name="Mihalev A."/>
            <person name="Mihova T."/>
            <person name="Mittelman R."/>
            <person name="Mlenga V."/>
            <person name="Montmayeur A."/>
            <person name="Mulrain L."/>
            <person name="Navidi A."/>
            <person name="Naylor J."/>
            <person name="Negash T."/>
            <person name="Nguyen T."/>
            <person name="Nguyen N."/>
            <person name="Nicol R."/>
            <person name="Norbu C."/>
            <person name="Norbu N."/>
            <person name="Novod N."/>
            <person name="O'Neill B."/>
            <person name="Osman S."/>
            <person name="Markiewicz E."/>
            <person name="Oyono O.L."/>
            <person name="Patti C."/>
            <person name="Phunkhang P."/>
            <person name="Pierre F."/>
            <person name="Priest M."/>
            <person name="Raghuraman S."/>
            <person name="Rege F."/>
            <person name="Reyes R."/>
            <person name="Rise C."/>
            <person name="Rogov P."/>
            <person name="Ross K."/>
            <person name="Ryan E."/>
            <person name="Settipalli S."/>
            <person name="Shea T."/>
            <person name="Sherpa N."/>
            <person name="Shi L."/>
            <person name="Shih D."/>
            <person name="Sparrow T."/>
            <person name="Spaulding J."/>
            <person name="Stalker J."/>
            <person name="Stange-Thomann N."/>
            <person name="Stavropoulos S."/>
            <person name="Stone C."/>
            <person name="Strader C."/>
            <person name="Tesfaye S."/>
            <person name="Thomson T."/>
            <person name="Thoulutsang Y."/>
            <person name="Thoulutsang D."/>
            <person name="Topham K."/>
            <person name="Topping I."/>
            <person name="Tsamla T."/>
            <person name="Vassiliev H."/>
            <person name="Vo A."/>
            <person name="Wangchuk T."/>
            <person name="Wangdi T."/>
            <person name="Weiand M."/>
            <person name="Wilkinson J."/>
            <person name="Wilson A."/>
            <person name="Yadav S."/>
            <person name="Young G."/>
            <person name="Yu Q."/>
            <person name="Zembek L."/>
            <person name="Zhong D."/>
            <person name="Zimmer A."/>
            <person name="Zwirko Z."/>
            <person name="Jaffe D.B."/>
            <person name="Alvarez P."/>
            <person name="Brockman W."/>
            <person name="Butler J."/>
            <person name="Chin C."/>
            <person name="Gnerre S."/>
            <person name="Grabherr M."/>
            <person name="Kleber M."/>
            <person name="Mauceli E."/>
            <person name="MacCallum I."/>
        </authorList>
    </citation>
    <scope>NUCLEOTIDE SEQUENCE [LARGE SCALE GENOMIC DNA]</scope>
    <source>
        <strain evidence="3">Tucson 15287-2541.00</strain>
    </source>
</reference>
<dbReference type="eggNOG" id="ENOG502R38M">
    <property type="taxonomic scope" value="Eukaryota"/>
</dbReference>
<keyword evidence="1" id="KW-1133">Transmembrane helix</keyword>
<keyword evidence="1" id="KW-0472">Membrane</keyword>
<dbReference type="AlphaFoldDB" id="B4K067"/>
<proteinExistence type="predicted"/>
<dbReference type="Proteomes" id="UP000001070">
    <property type="component" value="Unassembled WGS sequence"/>
</dbReference>
<name>B4K067_DROGR</name>
<dbReference type="EMBL" id="CH916394">
    <property type="protein sequence ID" value="EDW04330.1"/>
    <property type="molecule type" value="Genomic_DNA"/>
</dbReference>
<feature type="transmembrane region" description="Helical" evidence="1">
    <location>
        <begin position="124"/>
        <end position="142"/>
    </location>
</feature>
<evidence type="ECO:0000256" key="1">
    <source>
        <dbReference type="SAM" id="Phobius"/>
    </source>
</evidence>
<keyword evidence="1" id="KW-0812">Transmembrane</keyword>
<accession>B4K067</accession>